<dbReference type="InterPro" id="IPR003594">
    <property type="entry name" value="HATPase_dom"/>
</dbReference>
<dbReference type="PANTHER" id="PTHR43711:SF1">
    <property type="entry name" value="HISTIDINE KINASE 1"/>
    <property type="match status" value="1"/>
</dbReference>
<dbReference type="Gene3D" id="3.30.565.10">
    <property type="entry name" value="Histidine kinase-like ATPase, C-terminal domain"/>
    <property type="match status" value="1"/>
</dbReference>
<feature type="transmembrane region" description="Helical" evidence="9">
    <location>
        <begin position="42"/>
        <end position="61"/>
    </location>
</feature>
<evidence type="ECO:0000256" key="1">
    <source>
        <dbReference type="ARBA" id="ARBA00000085"/>
    </source>
</evidence>
<dbReference type="PANTHER" id="PTHR43711">
    <property type="entry name" value="TWO-COMPONENT HISTIDINE KINASE"/>
    <property type="match status" value="1"/>
</dbReference>
<dbReference type="SMART" id="SM00091">
    <property type="entry name" value="PAS"/>
    <property type="match status" value="1"/>
</dbReference>
<feature type="transmembrane region" description="Helical" evidence="9">
    <location>
        <begin position="104"/>
        <end position="129"/>
    </location>
</feature>
<dbReference type="PROSITE" id="PS50112">
    <property type="entry name" value="PAS"/>
    <property type="match status" value="1"/>
</dbReference>
<dbReference type="InterPro" id="IPR005467">
    <property type="entry name" value="His_kinase_dom"/>
</dbReference>
<feature type="region of interest" description="Disordered" evidence="8">
    <location>
        <begin position="467"/>
        <end position="487"/>
    </location>
</feature>
<comment type="catalytic activity">
    <reaction evidence="1">
        <text>ATP + protein L-histidine = ADP + protein N-phospho-L-histidine.</text>
        <dbReference type="EC" id="2.7.13.3"/>
    </reaction>
</comment>
<keyword evidence="9" id="KW-0472">Membrane</keyword>
<evidence type="ECO:0000256" key="6">
    <source>
        <dbReference type="ARBA" id="ARBA00023012"/>
    </source>
</evidence>
<dbReference type="SUPFAM" id="SSF55785">
    <property type="entry name" value="PYP-like sensor domain (PAS domain)"/>
    <property type="match status" value="1"/>
</dbReference>
<dbReference type="Pfam" id="PF16927">
    <property type="entry name" value="HisKA_7TM"/>
    <property type="match status" value="1"/>
</dbReference>
<dbReference type="EC" id="2.7.13.3" evidence="2"/>
<organism evidence="12 13">
    <name type="scientific">Halolamina salifodinae</name>
    <dbReference type="NCBI Taxonomy" id="1202767"/>
    <lineage>
        <taxon>Archaea</taxon>
        <taxon>Methanobacteriati</taxon>
        <taxon>Methanobacteriota</taxon>
        <taxon>Stenosarchaea group</taxon>
        <taxon>Halobacteria</taxon>
        <taxon>Halobacteriales</taxon>
        <taxon>Haloferacaceae</taxon>
    </lineage>
</organism>
<evidence type="ECO:0000256" key="2">
    <source>
        <dbReference type="ARBA" id="ARBA00012438"/>
    </source>
</evidence>
<dbReference type="SUPFAM" id="SSF47384">
    <property type="entry name" value="Homodimeric domain of signal transducing histidine kinase"/>
    <property type="match status" value="1"/>
</dbReference>
<dbReference type="InterPro" id="IPR003661">
    <property type="entry name" value="HisK_dim/P_dom"/>
</dbReference>
<keyword evidence="6" id="KW-0902">Two-component regulatory system</keyword>
<sequence length="573" mass="61763">MTLHVEPGILYLAALLVSAAVCGFMGYLAIANSDRRGARTFGTLVGILLLWALTEIVELVTAEPSVAAVARRLRFVFVPFIPVTVLVIALQYTDREEYVSSDTVGLLCVIPAVTVGLVATNPEHGFVWIEGMMVSVPPFSVYEVTYRPWFWIYFAYTQVLIVLAVVLFVRWGVDAEGPYRRQAQYILIGISAPWLGNLIEISGLSDSPIDLGPIVFTITGLCIGVAVFRFQFLDLAPIARDTVVEAMQGAVIVLDEEDRVVDANPAARRLLTTANDDVVGHSVDDVAPAALAAACREADGAETLSLAIDGGERVFDVERSALPGRGRVVLLTDVTEQHRQAEQLERQNERLERFASVLSHDLRNPLNVAQGYADLIEQDDADDEYVDRVESALDRMDTMIDDTLALAREASAVTDPESVDLAAIAEEAWKTVPTGDATLTVTVDCTVPADRGRLVRLFENLFRNSVEHSSTSSRTGSGDSVEHNDSGDLTVRVEGISDGFAVADDGTGIPESEREAVLERGYTTNEGGTGLGLAIVAEIARAHGWTVEVGESEAGGAHIAFHGVEGAPGRETP</sequence>
<dbReference type="Proteomes" id="UP000823736">
    <property type="component" value="Unassembled WGS sequence"/>
</dbReference>
<dbReference type="InterPro" id="IPR050736">
    <property type="entry name" value="Sensor_HK_Regulatory"/>
</dbReference>
<evidence type="ECO:0000313" key="13">
    <source>
        <dbReference type="Proteomes" id="UP000823736"/>
    </source>
</evidence>
<evidence type="ECO:0000259" key="11">
    <source>
        <dbReference type="PROSITE" id="PS50112"/>
    </source>
</evidence>
<dbReference type="Pfam" id="PF00512">
    <property type="entry name" value="HisKA"/>
    <property type="match status" value="1"/>
</dbReference>
<evidence type="ECO:0000256" key="5">
    <source>
        <dbReference type="ARBA" id="ARBA00022777"/>
    </source>
</evidence>
<keyword evidence="5 12" id="KW-0418">Kinase</keyword>
<feature type="transmembrane region" description="Helical" evidence="9">
    <location>
        <begin position="211"/>
        <end position="230"/>
    </location>
</feature>
<reference evidence="12" key="1">
    <citation type="submission" date="2021-03" db="EMBL/GenBank/DDBJ databases">
        <title>Genomic Encyclopedia of Type Strains, Phase IV (KMG-IV): sequencing the most valuable type-strain genomes for metagenomic binning, comparative biology and taxonomic classification.</title>
        <authorList>
            <person name="Goeker M."/>
        </authorList>
    </citation>
    <scope>NUCLEOTIDE SEQUENCE</scope>
    <source>
        <strain evidence="12">DSM 26232</strain>
    </source>
</reference>
<name>A0A8T4H108_9EURY</name>
<accession>A0A8T4H108</accession>
<evidence type="ECO:0000313" key="12">
    <source>
        <dbReference type="EMBL" id="MBP1987265.1"/>
    </source>
</evidence>
<comment type="caution">
    <text evidence="12">The sequence shown here is derived from an EMBL/GenBank/DDBJ whole genome shotgun (WGS) entry which is preliminary data.</text>
</comment>
<dbReference type="SUPFAM" id="SSF55874">
    <property type="entry name" value="ATPase domain of HSP90 chaperone/DNA topoisomerase II/histidine kinase"/>
    <property type="match status" value="1"/>
</dbReference>
<dbReference type="CDD" id="cd00130">
    <property type="entry name" value="PAS"/>
    <property type="match status" value="1"/>
</dbReference>
<dbReference type="InterPro" id="IPR004358">
    <property type="entry name" value="Sig_transdc_His_kin-like_C"/>
</dbReference>
<feature type="domain" description="PAS" evidence="11">
    <location>
        <begin position="243"/>
        <end position="282"/>
    </location>
</feature>
<feature type="compositionally biased region" description="Low complexity" evidence="8">
    <location>
        <begin position="469"/>
        <end position="479"/>
    </location>
</feature>
<dbReference type="Pfam" id="PF02518">
    <property type="entry name" value="HATPase_c"/>
    <property type="match status" value="1"/>
</dbReference>
<dbReference type="Gene3D" id="1.10.287.130">
    <property type="match status" value="1"/>
</dbReference>
<evidence type="ECO:0000259" key="10">
    <source>
        <dbReference type="PROSITE" id="PS50109"/>
    </source>
</evidence>
<dbReference type="GO" id="GO:0000155">
    <property type="term" value="F:phosphorelay sensor kinase activity"/>
    <property type="evidence" value="ECO:0007669"/>
    <property type="project" value="InterPro"/>
</dbReference>
<dbReference type="InterPro" id="IPR035965">
    <property type="entry name" value="PAS-like_dom_sf"/>
</dbReference>
<feature type="coiled-coil region" evidence="7">
    <location>
        <begin position="334"/>
        <end position="361"/>
    </location>
</feature>
<dbReference type="SMART" id="SM00388">
    <property type="entry name" value="HisKA"/>
    <property type="match status" value="1"/>
</dbReference>
<keyword evidence="7" id="KW-0175">Coiled coil</keyword>
<dbReference type="SMART" id="SM00387">
    <property type="entry name" value="HATPase_c"/>
    <property type="match status" value="1"/>
</dbReference>
<feature type="transmembrane region" description="Helical" evidence="9">
    <location>
        <begin position="12"/>
        <end position="30"/>
    </location>
</feature>
<dbReference type="InterPro" id="IPR036097">
    <property type="entry name" value="HisK_dim/P_sf"/>
</dbReference>
<dbReference type="InterPro" id="IPR013656">
    <property type="entry name" value="PAS_4"/>
</dbReference>
<evidence type="ECO:0000256" key="4">
    <source>
        <dbReference type="ARBA" id="ARBA00022679"/>
    </source>
</evidence>
<keyword evidence="9" id="KW-1133">Transmembrane helix</keyword>
<proteinExistence type="predicted"/>
<gene>
    <name evidence="12" type="ORF">J2753_001763</name>
</gene>
<dbReference type="CDD" id="cd00082">
    <property type="entry name" value="HisKA"/>
    <property type="match status" value="1"/>
</dbReference>
<keyword evidence="13" id="KW-1185">Reference proteome</keyword>
<dbReference type="Pfam" id="PF08448">
    <property type="entry name" value="PAS_4"/>
    <property type="match status" value="1"/>
</dbReference>
<dbReference type="InterPro" id="IPR036890">
    <property type="entry name" value="HATPase_C_sf"/>
</dbReference>
<feature type="transmembrane region" description="Helical" evidence="9">
    <location>
        <begin position="73"/>
        <end position="92"/>
    </location>
</feature>
<protein>
    <recommendedName>
        <fullName evidence="2">histidine kinase</fullName>
        <ecNumber evidence="2">2.7.13.3</ecNumber>
    </recommendedName>
</protein>
<dbReference type="OrthoDB" id="8127at2157"/>
<dbReference type="EMBL" id="JAGGLC010000003">
    <property type="protein sequence ID" value="MBP1987265.1"/>
    <property type="molecule type" value="Genomic_DNA"/>
</dbReference>
<keyword evidence="4" id="KW-0808">Transferase</keyword>
<evidence type="ECO:0000256" key="3">
    <source>
        <dbReference type="ARBA" id="ARBA00022553"/>
    </source>
</evidence>
<feature type="transmembrane region" description="Helical" evidence="9">
    <location>
        <begin position="185"/>
        <end position="205"/>
    </location>
</feature>
<dbReference type="Gene3D" id="3.30.450.20">
    <property type="entry name" value="PAS domain"/>
    <property type="match status" value="1"/>
</dbReference>
<feature type="domain" description="Histidine kinase" evidence="10">
    <location>
        <begin position="357"/>
        <end position="561"/>
    </location>
</feature>
<feature type="transmembrane region" description="Helical" evidence="9">
    <location>
        <begin position="149"/>
        <end position="173"/>
    </location>
</feature>
<evidence type="ECO:0000256" key="9">
    <source>
        <dbReference type="SAM" id="Phobius"/>
    </source>
</evidence>
<evidence type="ECO:0000256" key="7">
    <source>
        <dbReference type="SAM" id="Coils"/>
    </source>
</evidence>
<dbReference type="PRINTS" id="PR00344">
    <property type="entry name" value="BCTRLSENSOR"/>
</dbReference>
<dbReference type="CDD" id="cd00075">
    <property type="entry name" value="HATPase"/>
    <property type="match status" value="1"/>
</dbReference>
<evidence type="ECO:0000256" key="8">
    <source>
        <dbReference type="SAM" id="MobiDB-lite"/>
    </source>
</evidence>
<dbReference type="AlphaFoldDB" id="A0A8T4H108"/>
<dbReference type="InterPro" id="IPR000014">
    <property type="entry name" value="PAS"/>
</dbReference>
<dbReference type="RefSeq" id="WP_209491528.1">
    <property type="nucleotide sequence ID" value="NZ_JAGGLC010000003.1"/>
</dbReference>
<keyword evidence="9" id="KW-0812">Transmembrane</keyword>
<dbReference type="InterPro" id="IPR031621">
    <property type="entry name" value="HisKA_7TM"/>
</dbReference>
<keyword evidence="3" id="KW-0597">Phosphoprotein</keyword>
<dbReference type="PROSITE" id="PS50109">
    <property type="entry name" value="HIS_KIN"/>
    <property type="match status" value="1"/>
</dbReference>